<protein>
    <submittedName>
        <fullName evidence="2">Uncharacterized protein</fullName>
    </submittedName>
</protein>
<dbReference type="AlphaFoldDB" id="A0A3D8QVC5"/>
<name>A0A3D8QVC5_9EURO</name>
<dbReference type="RefSeq" id="XP_026599822.1">
    <property type="nucleotide sequence ID" value="XM_026751474.1"/>
</dbReference>
<evidence type="ECO:0000313" key="2">
    <source>
        <dbReference type="EMBL" id="RDW65719.1"/>
    </source>
</evidence>
<dbReference type="STRING" id="1810919.A0A3D8QVC5"/>
<dbReference type="InterPro" id="IPR021487">
    <property type="entry name" value="DUF3140"/>
</dbReference>
<reference evidence="2 3" key="1">
    <citation type="journal article" date="2018" name="IMA Fungus">
        <title>IMA Genome-F 9: Draft genome sequence of Annulohypoxylon stygium, Aspergillus mulundensis, Berkeleyomyces basicola (syn. Thielaviopsis basicola), Ceratocystis smalleyi, two Cercospora beticola strains, Coleophoma cylindrospora, Fusarium fracticaudum, Phialophora cf. hyalina, and Morchella septimelata.</title>
        <authorList>
            <person name="Wingfield B.D."/>
            <person name="Bills G.F."/>
            <person name="Dong Y."/>
            <person name="Huang W."/>
            <person name="Nel W.J."/>
            <person name="Swalarsk-Parry B.S."/>
            <person name="Vaghefi N."/>
            <person name="Wilken P.M."/>
            <person name="An Z."/>
            <person name="de Beer Z.W."/>
            <person name="De Vos L."/>
            <person name="Chen L."/>
            <person name="Duong T.A."/>
            <person name="Gao Y."/>
            <person name="Hammerbacher A."/>
            <person name="Kikkert J.R."/>
            <person name="Li Y."/>
            <person name="Li H."/>
            <person name="Li K."/>
            <person name="Li Q."/>
            <person name="Liu X."/>
            <person name="Ma X."/>
            <person name="Naidoo K."/>
            <person name="Pethybridge S.J."/>
            <person name="Sun J."/>
            <person name="Steenkamp E.T."/>
            <person name="van der Nest M.A."/>
            <person name="van Wyk S."/>
            <person name="Wingfield M.J."/>
            <person name="Xiong C."/>
            <person name="Yue Q."/>
            <person name="Zhang X."/>
        </authorList>
    </citation>
    <scope>NUCLEOTIDE SEQUENCE [LARGE SCALE GENOMIC DNA]</scope>
    <source>
        <strain evidence="2 3">DSM 5745</strain>
    </source>
</reference>
<evidence type="ECO:0000313" key="3">
    <source>
        <dbReference type="Proteomes" id="UP000256690"/>
    </source>
</evidence>
<feature type="region of interest" description="Disordered" evidence="1">
    <location>
        <begin position="30"/>
        <end position="49"/>
    </location>
</feature>
<evidence type="ECO:0000256" key="1">
    <source>
        <dbReference type="SAM" id="MobiDB-lite"/>
    </source>
</evidence>
<dbReference type="Pfam" id="PF11338">
    <property type="entry name" value="DUF3140"/>
    <property type="match status" value="1"/>
</dbReference>
<gene>
    <name evidence="2" type="ORF">DSM5745_09458</name>
</gene>
<comment type="caution">
    <text evidence="2">The sequence shown here is derived from an EMBL/GenBank/DDBJ whole genome shotgun (WGS) entry which is preliminary data.</text>
</comment>
<sequence length="243" mass="26983">MVKDTSTVIDEFNSLVNMSANELRSWLKEETSQSSGWKNESGDGETVGHESGRKIVSILEHNPSKDVDGYSDEDVEHMRRVVSYCKRHLAQEEKAKTDTGSRSYRSLKNWGHDALKEYPRPALRHCAIPIPIPIPIPITSPRTPIPPRLAVALTPAQRLQLNRRRTRKQHLVALRTRSEPARPRPQATAVMFIVEDRHGAGARAPGGDGECRAQQATTTSPPLSTQAQAQAQTHSHSHSQGQT</sequence>
<dbReference type="PANTHER" id="PTHR40630:SF1">
    <property type="entry name" value="DNA-BINDING PROTEIN"/>
    <property type="match status" value="1"/>
</dbReference>
<dbReference type="EMBL" id="PVWQ01000013">
    <property type="protein sequence ID" value="RDW65719.1"/>
    <property type="molecule type" value="Genomic_DNA"/>
</dbReference>
<proteinExistence type="predicted"/>
<accession>A0A3D8QVC5</accession>
<dbReference type="Proteomes" id="UP000256690">
    <property type="component" value="Unassembled WGS sequence"/>
</dbReference>
<organism evidence="2 3">
    <name type="scientific">Aspergillus mulundensis</name>
    <dbReference type="NCBI Taxonomy" id="1810919"/>
    <lineage>
        <taxon>Eukaryota</taxon>
        <taxon>Fungi</taxon>
        <taxon>Dikarya</taxon>
        <taxon>Ascomycota</taxon>
        <taxon>Pezizomycotina</taxon>
        <taxon>Eurotiomycetes</taxon>
        <taxon>Eurotiomycetidae</taxon>
        <taxon>Eurotiales</taxon>
        <taxon>Aspergillaceae</taxon>
        <taxon>Aspergillus</taxon>
        <taxon>Aspergillus subgen. Nidulantes</taxon>
    </lineage>
</organism>
<dbReference type="PANTHER" id="PTHR40630">
    <property type="entry name" value="POSSIBLE DNA-BINDING PROTEIN"/>
    <property type="match status" value="1"/>
</dbReference>
<feature type="region of interest" description="Disordered" evidence="1">
    <location>
        <begin position="197"/>
        <end position="243"/>
    </location>
</feature>
<dbReference type="GeneID" id="38119828"/>
<feature type="compositionally biased region" description="Low complexity" evidence="1">
    <location>
        <begin position="224"/>
        <end position="243"/>
    </location>
</feature>
<feature type="compositionally biased region" description="Polar residues" evidence="1">
    <location>
        <begin position="214"/>
        <end position="223"/>
    </location>
</feature>
<keyword evidence="3" id="KW-1185">Reference proteome</keyword>
<dbReference type="OrthoDB" id="2131339at2759"/>